<feature type="transmembrane region" description="Helical" evidence="10">
    <location>
        <begin position="101"/>
        <end position="128"/>
    </location>
</feature>
<dbReference type="RefSeq" id="WP_213236234.1">
    <property type="nucleotide sequence ID" value="NZ_JAHBCL010000009.1"/>
</dbReference>
<evidence type="ECO:0000256" key="7">
    <source>
        <dbReference type="ARBA" id="ARBA00022989"/>
    </source>
</evidence>
<proteinExistence type="inferred from homology"/>
<feature type="transmembrane region" description="Helical" evidence="10">
    <location>
        <begin position="20"/>
        <end position="40"/>
    </location>
</feature>
<dbReference type="EMBL" id="JAHBCL010000009">
    <property type="protein sequence ID" value="MBS7526382.1"/>
    <property type="molecule type" value="Genomic_DNA"/>
</dbReference>
<keyword evidence="6 10" id="KW-0812">Transmembrane</keyword>
<comment type="caution">
    <text evidence="11">The sequence shown here is derived from an EMBL/GenBank/DDBJ whole genome shotgun (WGS) entry which is preliminary data.</text>
</comment>
<feature type="transmembrane region" description="Helical" evidence="10">
    <location>
        <begin position="367"/>
        <end position="386"/>
    </location>
</feature>
<dbReference type="InterPro" id="IPR051327">
    <property type="entry name" value="MATE_MepA_subfamily"/>
</dbReference>
<dbReference type="Proteomes" id="UP000746471">
    <property type="component" value="Unassembled WGS sequence"/>
</dbReference>
<comment type="similarity">
    <text evidence="2">Belongs to the multi antimicrobial extrusion (MATE) (TC 2.A.66.1) family. MepA subfamily.</text>
</comment>
<feature type="transmembrane region" description="Helical" evidence="10">
    <location>
        <begin position="273"/>
        <end position="292"/>
    </location>
</feature>
<sequence length="468" mass="50878">MNNEHIKLEMMQSERIPIILLKLGIPTMIGMIISALYSVVDAYFVGGLGSSQMAAVAVVFPIVQIIVGLGMTFGSGAASYISRLLGESNRDQANRTASTALFSSMLVGTVCIVLALCLLDNILVLLGATATILPFAKEYAVIYIAGAILNIVNVTMNNVITAEGRAKLTMTSMLAGGILNVVLDPIFIYRFDFGIRGAAMATVISQAATVCLYLWFILGKRGYLHFSIRLVTLDQKIFKEIFKVGLPILLFQILASLSMGLSNMTASAYGDSAVAAIGAVTRIMTLGTYVVFGFMKGFQPVAGFNYGSKRYDRLNEATKVSLRWTTIFCTIVGIIMIVIPTPIISLFSESDTVFIDIGTKALRANGFIFPFYGLQMVYMALFLAIGKGKEGGLLSVSRQGIFFVPIILVCSRLFGLDGIIWAQPLADIFTVLFTAYFAYGYYKDIDTMKGSKVISQLEGQGEWINDHN</sequence>
<dbReference type="PIRSF" id="PIRSF006603">
    <property type="entry name" value="DinF"/>
    <property type="match status" value="1"/>
</dbReference>
<keyword evidence="5" id="KW-1003">Cell membrane</keyword>
<evidence type="ECO:0000313" key="12">
    <source>
        <dbReference type="Proteomes" id="UP000746471"/>
    </source>
</evidence>
<protein>
    <recommendedName>
        <fullName evidence="3">Multidrug export protein MepA</fullName>
    </recommendedName>
</protein>
<dbReference type="NCBIfam" id="TIGR00797">
    <property type="entry name" value="matE"/>
    <property type="match status" value="1"/>
</dbReference>
<evidence type="ECO:0000256" key="8">
    <source>
        <dbReference type="ARBA" id="ARBA00023136"/>
    </source>
</evidence>
<dbReference type="InterPro" id="IPR048279">
    <property type="entry name" value="MdtK-like"/>
</dbReference>
<keyword evidence="9" id="KW-0046">Antibiotic resistance</keyword>
<feature type="transmembrane region" description="Helical" evidence="10">
    <location>
        <begin position="52"/>
        <end position="81"/>
    </location>
</feature>
<evidence type="ECO:0000313" key="11">
    <source>
        <dbReference type="EMBL" id="MBS7526382.1"/>
    </source>
</evidence>
<name>A0ABS5PQQ8_9FIRM</name>
<feature type="transmembrane region" description="Helical" evidence="10">
    <location>
        <begin position="240"/>
        <end position="261"/>
    </location>
</feature>
<feature type="transmembrane region" description="Helical" evidence="10">
    <location>
        <begin position="420"/>
        <end position="442"/>
    </location>
</feature>
<accession>A0ABS5PQQ8</accession>
<evidence type="ECO:0000256" key="3">
    <source>
        <dbReference type="ARBA" id="ARBA00022106"/>
    </source>
</evidence>
<dbReference type="PANTHER" id="PTHR43823:SF3">
    <property type="entry name" value="MULTIDRUG EXPORT PROTEIN MEPA"/>
    <property type="match status" value="1"/>
</dbReference>
<keyword evidence="7 10" id="KW-1133">Transmembrane helix</keyword>
<dbReference type="InterPro" id="IPR002528">
    <property type="entry name" value="MATE_fam"/>
</dbReference>
<dbReference type="InterPro" id="IPR045070">
    <property type="entry name" value="MATE_MepA-like"/>
</dbReference>
<evidence type="ECO:0000256" key="6">
    <source>
        <dbReference type="ARBA" id="ARBA00022692"/>
    </source>
</evidence>
<evidence type="ECO:0000256" key="5">
    <source>
        <dbReference type="ARBA" id="ARBA00022475"/>
    </source>
</evidence>
<dbReference type="Pfam" id="PF01554">
    <property type="entry name" value="MatE"/>
    <property type="match status" value="2"/>
</dbReference>
<keyword evidence="4" id="KW-0813">Transport</keyword>
<evidence type="ECO:0000256" key="4">
    <source>
        <dbReference type="ARBA" id="ARBA00022448"/>
    </source>
</evidence>
<feature type="transmembrane region" description="Helical" evidence="10">
    <location>
        <begin position="197"/>
        <end position="219"/>
    </location>
</feature>
<evidence type="ECO:0000256" key="2">
    <source>
        <dbReference type="ARBA" id="ARBA00008417"/>
    </source>
</evidence>
<keyword evidence="8 10" id="KW-0472">Membrane</keyword>
<keyword evidence="12" id="KW-1185">Reference proteome</keyword>
<reference evidence="11 12" key="1">
    <citation type="submission" date="2021-05" db="EMBL/GenBank/DDBJ databases">
        <title>Fusibacter ferrireducens sp. nov., an anaerobic, sulfur- and Fe-reducing bacterium isolated from the mangrove sediment.</title>
        <authorList>
            <person name="Qiu D."/>
        </authorList>
    </citation>
    <scope>NUCLEOTIDE SEQUENCE [LARGE SCALE GENOMIC DNA]</scope>
    <source>
        <strain evidence="11 12">DSM 12116</strain>
    </source>
</reference>
<organism evidence="11 12">
    <name type="scientific">Fusibacter paucivorans</name>
    <dbReference type="NCBI Taxonomy" id="76009"/>
    <lineage>
        <taxon>Bacteria</taxon>
        <taxon>Bacillati</taxon>
        <taxon>Bacillota</taxon>
        <taxon>Clostridia</taxon>
        <taxon>Eubacteriales</taxon>
        <taxon>Eubacteriales Family XII. Incertae Sedis</taxon>
        <taxon>Fusibacter</taxon>
    </lineage>
</organism>
<feature type="transmembrane region" description="Helical" evidence="10">
    <location>
        <begin position="324"/>
        <end position="347"/>
    </location>
</feature>
<gene>
    <name evidence="11" type="ORF">KHM83_06810</name>
</gene>
<feature type="transmembrane region" description="Helical" evidence="10">
    <location>
        <begin position="172"/>
        <end position="191"/>
    </location>
</feature>
<dbReference type="PANTHER" id="PTHR43823">
    <property type="entry name" value="SPORULATION PROTEIN YKVU"/>
    <property type="match status" value="1"/>
</dbReference>
<feature type="transmembrane region" description="Helical" evidence="10">
    <location>
        <begin position="393"/>
        <end position="414"/>
    </location>
</feature>
<comment type="subcellular location">
    <subcellularLocation>
        <location evidence="1">Cell membrane</location>
        <topology evidence="1">Multi-pass membrane protein</topology>
    </subcellularLocation>
</comment>
<evidence type="ECO:0000256" key="1">
    <source>
        <dbReference type="ARBA" id="ARBA00004651"/>
    </source>
</evidence>
<evidence type="ECO:0000256" key="10">
    <source>
        <dbReference type="SAM" id="Phobius"/>
    </source>
</evidence>
<evidence type="ECO:0000256" key="9">
    <source>
        <dbReference type="ARBA" id="ARBA00023251"/>
    </source>
</evidence>
<dbReference type="CDD" id="cd13143">
    <property type="entry name" value="MATE_MepA_like"/>
    <property type="match status" value="1"/>
</dbReference>
<feature type="transmembrane region" description="Helical" evidence="10">
    <location>
        <begin position="140"/>
        <end position="160"/>
    </location>
</feature>